<feature type="region of interest" description="Disordered" evidence="5">
    <location>
        <begin position="1604"/>
        <end position="1626"/>
    </location>
</feature>
<feature type="compositionally biased region" description="Basic and acidic residues" evidence="5">
    <location>
        <begin position="1336"/>
        <end position="1347"/>
    </location>
</feature>
<feature type="compositionally biased region" description="Basic and acidic residues" evidence="5">
    <location>
        <begin position="198"/>
        <end position="207"/>
    </location>
</feature>
<organism evidence="6 7">
    <name type="scientific">Pseudo-nitzschia multistriata</name>
    <dbReference type="NCBI Taxonomy" id="183589"/>
    <lineage>
        <taxon>Eukaryota</taxon>
        <taxon>Sar</taxon>
        <taxon>Stramenopiles</taxon>
        <taxon>Ochrophyta</taxon>
        <taxon>Bacillariophyta</taxon>
        <taxon>Bacillariophyceae</taxon>
        <taxon>Bacillariophycidae</taxon>
        <taxon>Bacillariales</taxon>
        <taxon>Bacillariaceae</taxon>
        <taxon>Pseudo-nitzschia</taxon>
    </lineage>
</organism>
<feature type="compositionally biased region" description="Polar residues" evidence="5">
    <location>
        <begin position="130"/>
        <end position="160"/>
    </location>
</feature>
<feature type="compositionally biased region" description="Basic residues" evidence="5">
    <location>
        <begin position="231"/>
        <end position="240"/>
    </location>
</feature>
<dbReference type="GO" id="GO:0051295">
    <property type="term" value="P:establishment of meiotic spindle localization"/>
    <property type="evidence" value="ECO:0007669"/>
    <property type="project" value="TreeGrafter"/>
</dbReference>
<keyword evidence="2" id="KW-0963">Cytoplasm</keyword>
<comment type="subcellular location">
    <subcellularLocation>
        <location evidence="1">Cytoplasm</location>
    </subcellularLocation>
</comment>
<feature type="region of interest" description="Disordered" evidence="5">
    <location>
        <begin position="1544"/>
        <end position="1564"/>
    </location>
</feature>
<dbReference type="OrthoDB" id="2148418at2759"/>
<feature type="region of interest" description="Disordered" evidence="5">
    <location>
        <begin position="74"/>
        <end position="160"/>
    </location>
</feature>
<keyword evidence="3" id="KW-0677">Repeat</keyword>
<evidence type="ECO:0000256" key="1">
    <source>
        <dbReference type="ARBA" id="ARBA00004496"/>
    </source>
</evidence>
<feature type="compositionally biased region" description="Basic and acidic residues" evidence="5">
    <location>
        <begin position="216"/>
        <end position="230"/>
    </location>
</feature>
<feature type="compositionally biased region" description="Polar residues" evidence="5">
    <location>
        <begin position="759"/>
        <end position="769"/>
    </location>
</feature>
<feature type="region of interest" description="Disordered" evidence="5">
    <location>
        <begin position="561"/>
        <end position="598"/>
    </location>
</feature>
<dbReference type="GO" id="GO:0000278">
    <property type="term" value="P:mitotic cell cycle"/>
    <property type="evidence" value="ECO:0007669"/>
    <property type="project" value="TreeGrafter"/>
</dbReference>
<dbReference type="SMART" id="SM00015">
    <property type="entry name" value="IQ"/>
    <property type="match status" value="12"/>
</dbReference>
<evidence type="ECO:0000256" key="4">
    <source>
        <dbReference type="ARBA" id="ARBA00022860"/>
    </source>
</evidence>
<dbReference type="InterPro" id="IPR000048">
    <property type="entry name" value="IQ_motif_EF-hand-BS"/>
</dbReference>
<keyword evidence="4" id="KW-0112">Calmodulin-binding</keyword>
<keyword evidence="7" id="KW-1185">Reference proteome</keyword>
<name>A0A448ZQ13_9STRA</name>
<feature type="region of interest" description="Disordered" evidence="5">
    <location>
        <begin position="450"/>
        <end position="475"/>
    </location>
</feature>
<accession>A0A448ZQ13</accession>
<reference evidence="6 7" key="1">
    <citation type="submission" date="2019-01" db="EMBL/GenBank/DDBJ databases">
        <authorList>
            <person name="Ferrante I. M."/>
        </authorList>
    </citation>
    <scope>NUCLEOTIDE SEQUENCE [LARGE SCALE GENOMIC DNA]</scope>
    <source>
        <strain evidence="6 7">B856</strain>
    </source>
</reference>
<feature type="compositionally biased region" description="Basic and acidic residues" evidence="5">
    <location>
        <begin position="561"/>
        <end position="574"/>
    </location>
</feature>
<dbReference type="EMBL" id="CAACVS010000618">
    <property type="protein sequence ID" value="VEU44142.1"/>
    <property type="molecule type" value="Genomic_DNA"/>
</dbReference>
<evidence type="ECO:0000256" key="3">
    <source>
        <dbReference type="ARBA" id="ARBA00022737"/>
    </source>
</evidence>
<dbReference type="InterPro" id="IPR051185">
    <property type="entry name" value="ASPM"/>
</dbReference>
<feature type="region of interest" description="Disordered" evidence="5">
    <location>
        <begin position="191"/>
        <end position="309"/>
    </location>
</feature>
<protein>
    <submittedName>
        <fullName evidence="6">Uncharacterized protein</fullName>
    </submittedName>
</protein>
<dbReference type="GO" id="GO:0007051">
    <property type="term" value="P:spindle organization"/>
    <property type="evidence" value="ECO:0007669"/>
    <property type="project" value="TreeGrafter"/>
</dbReference>
<dbReference type="PROSITE" id="PS50096">
    <property type="entry name" value="IQ"/>
    <property type="match status" value="7"/>
</dbReference>
<feature type="compositionally biased region" description="Basic residues" evidence="5">
    <location>
        <begin position="118"/>
        <end position="129"/>
    </location>
</feature>
<evidence type="ECO:0000313" key="6">
    <source>
        <dbReference type="EMBL" id="VEU44142.1"/>
    </source>
</evidence>
<sequence>MSNETKCVEYITESKGIDKNKYNSCGELINRIEANDHSTMREISSSFSVVLLSPSTTSRDPDGINLPEDYGTQLEPSGTISDEINDLKGTSPLGTNDGQMMFDMKKIIGLPPPPPKSKPPKKEKVRRSINNKPPNSPSLTVGSSTKQKESTAVQKTRDANFTISKPAARFTSSSLRAQNIVEERHQFNDVIVPDESNPGEKDLKMESLGEMTVTKPRIESLEGKKSDAKQQKRAKKRGFFKKMFGGSKSPENTQSGKDKIIPSVESVAVDQPKPTTNDPLPTTLRKINEATSSVPSSRSSLEVTKERNLLKNNFSFDADDVKSLKMEESVSAISEESRRKFQEFSLDPPDDDNGDPPEFSGRPLGSPMYMDTTINDEEEQMRLDTVRSRIAEVYGDHEQQLTIESADADLAKSLEEECLRVETSESRCMDPAGASPIEQYTRGKHVVGLDSGDPQGDTPKARQNSRILSNDPAGVSLCHGSTTPKYSLKPEILSPNVSISDSISESNFEGKAIDEEAQQSIIASEDHLKNQEPNHPMTEIVEGPVDSDTILFQKDTDFTGKAEIDSLVPGKEKQSMITPPDRSNPDGHPRSSKMQSLSSVVLKKNDENKENLIAIEKSGFKSVTNIAADLTVSAAAFTNAKAIAYIHQLQGEPSPRHTYHANHSIAPPLLENPAALAKIRAFCAKKKKGIRAEKQATSKCPSPNEYSAANAKIQEELKGPQKRNYVTHDPKKKFAPYSRFQGRRPRRKKNENDLEFSTDDSLQQLSPKPNDTQFHIDLSIVVPGNNIATMAVSRGLELRKKSPERSGEDKSSKMMVERSRFNFFPAHESEIKNPIQRAGRRLLSKSAVPIQAKFRMYLCRREALARMWGIIRIQSYFRRWKCEGNLRAHKNAVLLVQKIIRGHKHREQMKVKAACATSIQKIVRGYLAALQAYETIYFVTRAQAVARGYLTRTFVARRNKAVLTLQAFFLNALKKKNQVAIRIQRFYREYILRKNERRIQRARTIIIVQSVARRWAACRNAGLIRKSVYTHAITKYQALWRGYADRDRRQKSLAAEKLQSLWKKHIAKNQIKKNMAATKIQASWRGFQSYSDFVFAIVDILVVQRTARQWLASRKTNKLREERAATVLQSAWRRKKAQFNLLYSLVSVIIVQSVARRFLTKNELIERRKVRDKSALIQRNKEVAATTIQKSWRGFWGFSHFIIVKYDVTRIQALVRGKLARDEFNFRVGCAILIQAVGRRFLAQKILAARTTARSAADAVGSVILASRAFELRERNSAKQIQFWWRIVMDYMKEKKAALVIERFFIFVKSEVEREIQAMEQERIWREKARKKQKSLKGDFVDKKRSNAADTNRPEVVNKNGRSKSAQRSRQPKKKLAPNHSSYESFQDIRDNGFVDTSRDMDPMPDFLQLAPSADYTMISNLTNPTILDQYVEELKTPRTPKYEEKYKEVKARPKNKMSTDDYIKKYSGGLQTAANNKSKSQSQHFFCGAGNFNDRRGERQSYDRTLAINAKTRSKISASRNGRAQIGKPVSLSTVGLDSLDRRGVMVPSTPRSRSGSTTPRGVLRTCKDGVPSQFRPPVTPTMKKSAAIIRAGTADTECSTFDNEKMSIPSRPSPPTRHYSTHSCGGKGVMIMKTNPNFMEDNKIQEAHEVMLLGDEYGEV</sequence>
<dbReference type="Pfam" id="PF00612">
    <property type="entry name" value="IQ"/>
    <property type="match status" value="5"/>
</dbReference>
<proteinExistence type="predicted"/>
<dbReference type="Gene3D" id="1.20.5.190">
    <property type="match status" value="3"/>
</dbReference>
<feature type="region of interest" description="Disordered" evidence="5">
    <location>
        <begin position="332"/>
        <end position="369"/>
    </location>
</feature>
<gene>
    <name evidence="6" type="ORF">PSNMU_V1.4_AUG-EV-PASAV3_0112130</name>
</gene>
<dbReference type="GO" id="GO:0005516">
    <property type="term" value="F:calmodulin binding"/>
    <property type="evidence" value="ECO:0007669"/>
    <property type="project" value="UniProtKB-KW"/>
</dbReference>
<evidence type="ECO:0000256" key="5">
    <source>
        <dbReference type="SAM" id="MobiDB-lite"/>
    </source>
</evidence>
<feature type="compositionally biased region" description="Basic residues" evidence="5">
    <location>
        <begin position="1361"/>
        <end position="1377"/>
    </location>
</feature>
<feature type="region of interest" description="Disordered" evidence="5">
    <location>
        <begin position="716"/>
        <end position="769"/>
    </location>
</feature>
<feature type="region of interest" description="Disordered" evidence="5">
    <location>
        <begin position="1336"/>
        <end position="1382"/>
    </location>
</feature>
<dbReference type="GO" id="GO:0005737">
    <property type="term" value="C:cytoplasm"/>
    <property type="evidence" value="ECO:0007669"/>
    <property type="project" value="UniProtKB-SubCell"/>
</dbReference>
<evidence type="ECO:0000313" key="7">
    <source>
        <dbReference type="Proteomes" id="UP000291116"/>
    </source>
</evidence>
<dbReference type="PANTHER" id="PTHR22706">
    <property type="entry name" value="ASSEMBLY FACTOR FOR SPINDLE MICROTUBULES"/>
    <property type="match status" value="1"/>
</dbReference>
<dbReference type="GO" id="GO:0000922">
    <property type="term" value="C:spindle pole"/>
    <property type="evidence" value="ECO:0007669"/>
    <property type="project" value="TreeGrafter"/>
</dbReference>
<evidence type="ECO:0000256" key="2">
    <source>
        <dbReference type="ARBA" id="ARBA00022490"/>
    </source>
</evidence>
<feature type="compositionally biased region" description="Low complexity" evidence="5">
    <location>
        <begin position="1549"/>
        <end position="1563"/>
    </location>
</feature>
<dbReference type="Proteomes" id="UP000291116">
    <property type="component" value="Unassembled WGS sequence"/>
</dbReference>
<dbReference type="PANTHER" id="PTHR22706:SF1">
    <property type="entry name" value="ASSEMBLY FACTOR FOR SPINDLE MICROTUBULES"/>
    <property type="match status" value="1"/>
</dbReference>